<evidence type="ECO:0000256" key="1">
    <source>
        <dbReference type="ARBA" id="ARBA00004496"/>
    </source>
</evidence>
<accession>A0A5B0NEF1</accession>
<name>A0A5B0NEF1_PUCGR</name>
<evidence type="ECO:0000313" key="6">
    <source>
        <dbReference type="EMBL" id="KAA1086934.1"/>
    </source>
</evidence>
<evidence type="ECO:0000259" key="5">
    <source>
        <dbReference type="Pfam" id="PF21041"/>
    </source>
</evidence>
<sequence length="491" mass="54069">MMTFMSPPLTNNRPSKPSKSQLKQQAGVPEHSLFKPSEPIHLKRFIQQLKQQQDRSSDIPVEIHQPETAQQQSNQRTTPIPNYLDPSLFSGSSTSDHPSSTSTRQLALYENSQKPKRVRKKAVFNDWNRDHLWPHKAVTDSNAVAQEKGVLLVSIYIRLAGRVGSRCRSDCITPLVEDSLATNARKGTREAAIECLLGWAMSEADGDKAEGIVSTVLEGLNSKQPKVLTYQDDRSISAFRFRAINIKLILKALAQMFAHADTGVWEEVRHSSLPLPLAITLGKHHCAGCGLVIAASLGTTLIQNPGASNSNTTPSRNYSAVVVDEEDWEDGRRADKTRKIVGSGAKALKEHISHNREVLVDTVWSSHAAAVGATVSTFNYVSPMLPSVPPYRPSITLSEPFSGVFWTSGNLWSHLVSPGKAEQDRLWQMPFDDFYMRQIDSSNTDLCNTGGRTAGAIFLREFVDGLACNAKEGSDHHQLPLADQLAQVSSL</sequence>
<comment type="caution">
    <text evidence="6">The sequence shown here is derived from an EMBL/GenBank/DDBJ whole genome shotgun (WGS) entry which is preliminary data.</text>
</comment>
<dbReference type="SUPFAM" id="SSF53187">
    <property type="entry name" value="Zn-dependent exopeptidases"/>
    <property type="match status" value="1"/>
</dbReference>
<dbReference type="GO" id="GO:0005737">
    <property type="term" value="C:cytoplasm"/>
    <property type="evidence" value="ECO:0007669"/>
    <property type="project" value="UniProtKB-SubCell"/>
</dbReference>
<dbReference type="Pfam" id="PF00883">
    <property type="entry name" value="Peptidase_M17"/>
    <property type="match status" value="1"/>
</dbReference>
<dbReference type="GO" id="GO:0046872">
    <property type="term" value="F:metal ion binding"/>
    <property type="evidence" value="ECO:0007669"/>
    <property type="project" value="InterPro"/>
</dbReference>
<dbReference type="Gene3D" id="3.40.630.10">
    <property type="entry name" value="Zn peptidases"/>
    <property type="match status" value="1"/>
</dbReference>
<dbReference type="GO" id="GO:0046785">
    <property type="term" value="P:microtubule polymerization"/>
    <property type="evidence" value="ECO:0007669"/>
    <property type="project" value="InterPro"/>
</dbReference>
<dbReference type="GO" id="GO:0070006">
    <property type="term" value="F:metalloaminopeptidase activity"/>
    <property type="evidence" value="ECO:0007669"/>
    <property type="project" value="InterPro"/>
</dbReference>
<dbReference type="Gene3D" id="1.25.10.10">
    <property type="entry name" value="Leucine-rich Repeat Variant"/>
    <property type="match status" value="1"/>
</dbReference>
<feature type="domain" description="XMAP215/Dis1/CLASP TOG" evidence="5">
    <location>
        <begin position="117"/>
        <end position="268"/>
    </location>
</feature>
<keyword evidence="7" id="KW-1185">Reference proteome</keyword>
<feature type="region of interest" description="Disordered" evidence="3">
    <location>
        <begin position="66"/>
        <end position="114"/>
    </location>
</feature>
<feature type="region of interest" description="Disordered" evidence="3">
    <location>
        <begin position="1"/>
        <end position="39"/>
    </location>
</feature>
<evidence type="ECO:0000256" key="3">
    <source>
        <dbReference type="SAM" id="MobiDB-lite"/>
    </source>
</evidence>
<feature type="domain" description="Cytosol aminopeptidase" evidence="4">
    <location>
        <begin position="395"/>
        <end position="464"/>
    </location>
</feature>
<dbReference type="GO" id="GO:0030951">
    <property type="term" value="P:establishment or maintenance of microtubule cytoskeleton polarity"/>
    <property type="evidence" value="ECO:0007669"/>
    <property type="project" value="InterPro"/>
</dbReference>
<dbReference type="EMBL" id="VSWC01000105">
    <property type="protein sequence ID" value="KAA1086934.1"/>
    <property type="molecule type" value="Genomic_DNA"/>
</dbReference>
<dbReference type="Proteomes" id="UP000324748">
    <property type="component" value="Unassembled WGS sequence"/>
</dbReference>
<reference evidence="6 7" key="1">
    <citation type="submission" date="2019-05" db="EMBL/GenBank/DDBJ databases">
        <title>Emergence of the Ug99 lineage of the wheat stem rust pathogen through somatic hybridization.</title>
        <authorList>
            <person name="Li F."/>
            <person name="Upadhyaya N.M."/>
            <person name="Sperschneider J."/>
            <person name="Matny O."/>
            <person name="Nguyen-Phuc H."/>
            <person name="Mago R."/>
            <person name="Raley C."/>
            <person name="Miller M.E."/>
            <person name="Silverstein K.A.T."/>
            <person name="Henningsen E."/>
            <person name="Hirsch C.D."/>
            <person name="Visser B."/>
            <person name="Pretorius Z.A."/>
            <person name="Steffenson B.J."/>
            <person name="Schwessinger B."/>
            <person name="Dodds P.N."/>
            <person name="Figueroa M."/>
        </authorList>
    </citation>
    <scope>NUCLEOTIDE SEQUENCE [LARGE SCALE GENOMIC DNA]</scope>
    <source>
        <strain evidence="6">21-0</strain>
    </source>
</reference>
<dbReference type="Pfam" id="PF21041">
    <property type="entry name" value="XMAP215_CLASP_TOG"/>
    <property type="match status" value="1"/>
</dbReference>
<dbReference type="InterPro" id="IPR043472">
    <property type="entry name" value="Macro_dom-like"/>
</dbReference>
<dbReference type="OrthoDB" id="205662at2759"/>
<dbReference type="PANTHER" id="PTHR12609">
    <property type="entry name" value="MICROTUBULE ASSOCIATED PROTEIN XMAP215"/>
    <property type="match status" value="1"/>
</dbReference>
<protein>
    <submittedName>
        <fullName evidence="6">Microtubule-associated protein, microtubule dynamics during spindle orientation</fullName>
    </submittedName>
</protein>
<feature type="compositionally biased region" description="Polar residues" evidence="3">
    <location>
        <begin position="67"/>
        <end position="80"/>
    </location>
</feature>
<evidence type="ECO:0000256" key="2">
    <source>
        <dbReference type="ARBA" id="ARBA00022490"/>
    </source>
</evidence>
<proteinExistence type="predicted"/>
<organism evidence="6 7">
    <name type="scientific">Puccinia graminis f. sp. tritici</name>
    <dbReference type="NCBI Taxonomy" id="56615"/>
    <lineage>
        <taxon>Eukaryota</taxon>
        <taxon>Fungi</taxon>
        <taxon>Dikarya</taxon>
        <taxon>Basidiomycota</taxon>
        <taxon>Pucciniomycotina</taxon>
        <taxon>Pucciniomycetes</taxon>
        <taxon>Pucciniales</taxon>
        <taxon>Pucciniaceae</taxon>
        <taxon>Puccinia</taxon>
    </lineage>
</organism>
<evidence type="ECO:0000259" key="4">
    <source>
        <dbReference type="Pfam" id="PF00883"/>
    </source>
</evidence>
<dbReference type="InterPro" id="IPR000819">
    <property type="entry name" value="Peptidase_M17_C"/>
</dbReference>
<dbReference type="Gene3D" id="3.40.220.10">
    <property type="entry name" value="Leucine Aminopeptidase, subunit E, domain 1"/>
    <property type="match status" value="1"/>
</dbReference>
<dbReference type="AlphaFoldDB" id="A0A5B0NEF1"/>
<feature type="compositionally biased region" description="Low complexity" evidence="3">
    <location>
        <begin position="90"/>
        <end position="103"/>
    </location>
</feature>
<dbReference type="GO" id="GO:0007051">
    <property type="term" value="P:spindle organization"/>
    <property type="evidence" value="ECO:0007669"/>
    <property type="project" value="InterPro"/>
</dbReference>
<comment type="subcellular location">
    <subcellularLocation>
        <location evidence="1">Cytoplasm</location>
    </subcellularLocation>
</comment>
<feature type="compositionally biased region" description="Polar residues" evidence="3">
    <location>
        <begin position="8"/>
        <end position="24"/>
    </location>
</feature>
<dbReference type="GO" id="GO:0061863">
    <property type="term" value="F:microtubule plus end polymerase"/>
    <property type="evidence" value="ECO:0007669"/>
    <property type="project" value="InterPro"/>
</dbReference>
<dbReference type="GO" id="GO:0051010">
    <property type="term" value="F:microtubule plus-end binding"/>
    <property type="evidence" value="ECO:0007669"/>
    <property type="project" value="InterPro"/>
</dbReference>
<dbReference type="InterPro" id="IPR045110">
    <property type="entry name" value="XMAP215"/>
</dbReference>
<keyword evidence="2" id="KW-0963">Cytoplasm</keyword>
<dbReference type="GO" id="GO:0006508">
    <property type="term" value="P:proteolysis"/>
    <property type="evidence" value="ECO:0007669"/>
    <property type="project" value="InterPro"/>
</dbReference>
<dbReference type="InterPro" id="IPR048491">
    <property type="entry name" value="XMAP215_CLASP_TOG"/>
</dbReference>
<dbReference type="InterPro" id="IPR011989">
    <property type="entry name" value="ARM-like"/>
</dbReference>
<evidence type="ECO:0000313" key="7">
    <source>
        <dbReference type="Proteomes" id="UP000324748"/>
    </source>
</evidence>
<gene>
    <name evidence="6" type="primary">STU2_1</name>
    <name evidence="6" type="ORF">PGT21_016258</name>
</gene>